<name>A0A1V8YDD2_9ENTE</name>
<dbReference type="Proteomes" id="UP000192477">
    <property type="component" value="Unassembled WGS sequence"/>
</dbReference>
<dbReference type="OrthoDB" id="2190817at2"/>
<protein>
    <submittedName>
        <fullName evidence="1">Uncharacterized protein</fullName>
    </submittedName>
</protein>
<dbReference type="EMBL" id="MJEA01000004">
    <property type="protein sequence ID" value="OQO70613.1"/>
    <property type="molecule type" value="Genomic_DNA"/>
</dbReference>
<proteinExistence type="predicted"/>
<dbReference type="AlphaFoldDB" id="A0A1V8YDD2"/>
<comment type="caution">
    <text evidence="1">The sequence shown here is derived from an EMBL/GenBank/DDBJ whole genome shotgun (WGS) entry which is preliminary data.</text>
</comment>
<evidence type="ECO:0000313" key="1">
    <source>
        <dbReference type="EMBL" id="OQO70613.1"/>
    </source>
</evidence>
<accession>A0A1V8YDD2</accession>
<evidence type="ECO:0000313" key="2">
    <source>
        <dbReference type="Proteomes" id="UP000192477"/>
    </source>
</evidence>
<reference evidence="1 2" key="1">
    <citation type="journal article" date="2017" name="BMC Microbiol.">
        <title>Comparative genomics of Enterococcus spp. isolated from bovine feces.</title>
        <authorList>
            <person name="Beukers A.G."/>
            <person name="Zaheer R."/>
            <person name="Goji N."/>
            <person name="Amoako K.K."/>
            <person name="Chaves A.V."/>
            <person name="Ward M.P."/>
            <person name="McAllister T.A."/>
        </authorList>
    </citation>
    <scope>NUCLEOTIDE SEQUENCE [LARGE SCALE GENOMIC DNA]</scope>
    <source>
        <strain evidence="1 2">F1129D 143</strain>
    </source>
</reference>
<gene>
    <name evidence="1" type="ORF">BH747_06240</name>
</gene>
<dbReference type="RefSeq" id="WP_081183397.1">
    <property type="nucleotide sequence ID" value="NZ_MJEA01000004.1"/>
</dbReference>
<dbReference type="STRING" id="112904.BH747_06240"/>
<organism evidence="1 2">
    <name type="scientific">Enterococcus villorum</name>
    <dbReference type="NCBI Taxonomy" id="112904"/>
    <lineage>
        <taxon>Bacteria</taxon>
        <taxon>Bacillati</taxon>
        <taxon>Bacillota</taxon>
        <taxon>Bacilli</taxon>
        <taxon>Lactobacillales</taxon>
        <taxon>Enterococcaceae</taxon>
        <taxon>Enterococcus</taxon>
    </lineage>
</organism>
<sequence length="141" mass="16821">MYDYKDVINELNYIISLKTLKTWASKIEKLTDTKFERRHAKNRNGRNYSYKVFSYSHIEQFKQLVRLRSERIPLDEAIYDIFMSDEGKKNKATISITKKDFEENQATVKELIKLVRNVLSDNADIKKRLKILEIEKARDEV</sequence>